<keyword evidence="2" id="KW-1185">Reference proteome</keyword>
<sequence length="219" mass="24099">MNDSGAGVRAMLDAWRDQGADRFDPIRFQIIVALERRVAGVDGETRRLLDGRLFELIGAYAEALEKVAFQPATASNVTPGACVQGAVGLLVDRLARQAATRDGAFAAERTASGTAFPEMAALDEFRKIWSRIRTESQLQQQSLEQIPEDAGPLNSARLVHRSLTLMRDLAPGYLQQFLSYVDTLALLEQMTDNGVLSAEEVPRIAGNGKRVRSKTRRRD</sequence>
<protein>
    <submittedName>
        <fullName evidence="1">DUF2894 domain-containing protein</fullName>
    </submittedName>
</protein>
<evidence type="ECO:0000313" key="1">
    <source>
        <dbReference type="EMBL" id="MFC3549891.1"/>
    </source>
</evidence>
<gene>
    <name evidence="1" type="ORF">ACFOLC_02565</name>
</gene>
<dbReference type="EMBL" id="JBHRXK010000001">
    <property type="protein sequence ID" value="MFC3549891.1"/>
    <property type="molecule type" value="Genomic_DNA"/>
</dbReference>
<name>A0ABV7RJS0_9GAMM</name>
<dbReference type="InterPro" id="IPR021549">
    <property type="entry name" value="DUF2894"/>
</dbReference>
<organism evidence="1 2">
    <name type="scientific">Lysobacter cavernae</name>
    <dbReference type="NCBI Taxonomy" id="1685901"/>
    <lineage>
        <taxon>Bacteria</taxon>
        <taxon>Pseudomonadati</taxon>
        <taxon>Pseudomonadota</taxon>
        <taxon>Gammaproteobacteria</taxon>
        <taxon>Lysobacterales</taxon>
        <taxon>Lysobacteraceae</taxon>
        <taxon>Lysobacter</taxon>
    </lineage>
</organism>
<comment type="caution">
    <text evidence="1">The sequence shown here is derived from an EMBL/GenBank/DDBJ whole genome shotgun (WGS) entry which is preliminary data.</text>
</comment>
<dbReference type="RefSeq" id="WP_386757219.1">
    <property type="nucleotide sequence ID" value="NZ_JBHRXK010000001.1"/>
</dbReference>
<reference evidence="2" key="1">
    <citation type="journal article" date="2019" name="Int. J. Syst. Evol. Microbiol.">
        <title>The Global Catalogue of Microorganisms (GCM) 10K type strain sequencing project: providing services to taxonomists for standard genome sequencing and annotation.</title>
        <authorList>
            <consortium name="The Broad Institute Genomics Platform"/>
            <consortium name="The Broad Institute Genome Sequencing Center for Infectious Disease"/>
            <person name="Wu L."/>
            <person name="Ma J."/>
        </authorList>
    </citation>
    <scope>NUCLEOTIDE SEQUENCE [LARGE SCALE GENOMIC DNA]</scope>
    <source>
        <strain evidence="2">KCTC 42875</strain>
    </source>
</reference>
<dbReference type="Proteomes" id="UP001595740">
    <property type="component" value="Unassembled WGS sequence"/>
</dbReference>
<accession>A0ABV7RJS0</accession>
<evidence type="ECO:0000313" key="2">
    <source>
        <dbReference type="Proteomes" id="UP001595740"/>
    </source>
</evidence>
<dbReference type="Pfam" id="PF11445">
    <property type="entry name" value="DUF2894"/>
    <property type="match status" value="1"/>
</dbReference>
<proteinExistence type="predicted"/>